<feature type="compositionally biased region" description="Polar residues" evidence="1">
    <location>
        <begin position="72"/>
        <end position="95"/>
    </location>
</feature>
<evidence type="ECO:0000313" key="2">
    <source>
        <dbReference type="EMBL" id="QCE04510.1"/>
    </source>
</evidence>
<evidence type="ECO:0000256" key="1">
    <source>
        <dbReference type="SAM" id="MobiDB-lite"/>
    </source>
</evidence>
<evidence type="ECO:0000313" key="3">
    <source>
        <dbReference type="Proteomes" id="UP000501690"/>
    </source>
</evidence>
<keyword evidence="3" id="KW-1185">Reference proteome</keyword>
<name>A0A4D6MSL9_VIGUN</name>
<dbReference type="EMBL" id="CP039352">
    <property type="protein sequence ID" value="QCE04510.1"/>
    <property type="molecule type" value="Genomic_DNA"/>
</dbReference>
<accession>A0A4D6MSL9</accession>
<dbReference type="AlphaFoldDB" id="A0A4D6MSL9"/>
<reference evidence="2 3" key="1">
    <citation type="submission" date="2019-04" db="EMBL/GenBank/DDBJ databases">
        <title>An improved genome assembly and genetic linkage map for asparagus bean, Vigna unguiculata ssp. sesquipedialis.</title>
        <authorList>
            <person name="Xia Q."/>
            <person name="Zhang R."/>
            <person name="Dong Y."/>
        </authorList>
    </citation>
    <scope>NUCLEOTIDE SEQUENCE [LARGE SCALE GENOMIC DNA]</scope>
    <source>
        <tissue evidence="2">Leaf</tissue>
    </source>
</reference>
<gene>
    <name evidence="2" type="ORF">DEO72_LG8g2546</name>
</gene>
<dbReference type="Proteomes" id="UP000501690">
    <property type="component" value="Linkage Group LG8"/>
</dbReference>
<feature type="region of interest" description="Disordered" evidence="1">
    <location>
        <begin position="68"/>
        <end position="95"/>
    </location>
</feature>
<protein>
    <submittedName>
        <fullName evidence="2">Uncharacterized protein</fullName>
    </submittedName>
</protein>
<sequence length="95" mass="10480">MDPSVLATTSTFTLAALANPNSTQGFSCSSTILSSTRGMPFRAQLKECHVLNPYPELNSRDTFRAQLKEHQQPTFKASQNPVDHATNITTLTRLQ</sequence>
<proteinExistence type="predicted"/>
<organism evidence="2 3">
    <name type="scientific">Vigna unguiculata</name>
    <name type="common">Cowpea</name>
    <dbReference type="NCBI Taxonomy" id="3917"/>
    <lineage>
        <taxon>Eukaryota</taxon>
        <taxon>Viridiplantae</taxon>
        <taxon>Streptophyta</taxon>
        <taxon>Embryophyta</taxon>
        <taxon>Tracheophyta</taxon>
        <taxon>Spermatophyta</taxon>
        <taxon>Magnoliopsida</taxon>
        <taxon>eudicotyledons</taxon>
        <taxon>Gunneridae</taxon>
        <taxon>Pentapetalae</taxon>
        <taxon>rosids</taxon>
        <taxon>fabids</taxon>
        <taxon>Fabales</taxon>
        <taxon>Fabaceae</taxon>
        <taxon>Papilionoideae</taxon>
        <taxon>50 kb inversion clade</taxon>
        <taxon>NPAAA clade</taxon>
        <taxon>indigoferoid/millettioid clade</taxon>
        <taxon>Phaseoleae</taxon>
        <taxon>Vigna</taxon>
    </lineage>
</organism>